<evidence type="ECO:0000313" key="4">
    <source>
        <dbReference type="Proteomes" id="UP001519460"/>
    </source>
</evidence>
<name>A0ABD0LK27_9CAEN</name>
<dbReference type="Proteomes" id="UP001519460">
    <property type="component" value="Unassembled WGS sequence"/>
</dbReference>
<evidence type="ECO:0000313" key="3">
    <source>
        <dbReference type="EMBL" id="KAK7499561.1"/>
    </source>
</evidence>
<keyword evidence="1" id="KW-0175">Coiled coil</keyword>
<proteinExistence type="predicted"/>
<reference evidence="3 4" key="1">
    <citation type="journal article" date="2023" name="Sci. Data">
        <title>Genome assembly of the Korean intertidal mud-creeper Batillaria attramentaria.</title>
        <authorList>
            <person name="Patra A.K."/>
            <person name="Ho P.T."/>
            <person name="Jun S."/>
            <person name="Lee S.J."/>
            <person name="Kim Y."/>
            <person name="Won Y.J."/>
        </authorList>
    </citation>
    <scope>NUCLEOTIDE SEQUENCE [LARGE SCALE GENOMIC DNA]</scope>
    <source>
        <strain evidence="3">Wonlab-2016</strain>
    </source>
</reference>
<protein>
    <submittedName>
        <fullName evidence="3">Uncharacterized protein</fullName>
    </submittedName>
</protein>
<accession>A0ABD0LK27</accession>
<organism evidence="3 4">
    <name type="scientific">Batillaria attramentaria</name>
    <dbReference type="NCBI Taxonomy" id="370345"/>
    <lineage>
        <taxon>Eukaryota</taxon>
        <taxon>Metazoa</taxon>
        <taxon>Spiralia</taxon>
        <taxon>Lophotrochozoa</taxon>
        <taxon>Mollusca</taxon>
        <taxon>Gastropoda</taxon>
        <taxon>Caenogastropoda</taxon>
        <taxon>Sorbeoconcha</taxon>
        <taxon>Cerithioidea</taxon>
        <taxon>Batillariidae</taxon>
        <taxon>Batillaria</taxon>
    </lineage>
</organism>
<gene>
    <name evidence="3" type="ORF">BaRGS_00009213</name>
</gene>
<feature type="signal peptide" evidence="2">
    <location>
        <begin position="1"/>
        <end position="24"/>
    </location>
</feature>
<keyword evidence="2" id="KW-0732">Signal</keyword>
<dbReference type="AlphaFoldDB" id="A0ABD0LK27"/>
<evidence type="ECO:0000256" key="2">
    <source>
        <dbReference type="SAM" id="SignalP"/>
    </source>
</evidence>
<sequence>MATSTTVFHLVVFCAVCVVCAACAAHDQRQVDTLDARFDALKTMVLQQNSLLLRQEEIIKRMQQEWKKEKKTWQSEKQRLEYKVQRLQFDFELLLQKMAALRTDDPGPRSVTMNEHPKTKMTLITRDYPDDTTKARSFRDVITRSDDTNTLEPVVSQMSQQLGEVRAEVQALKSENQQQAQALQEAKSSVYVRWGRSVCPSSNEVVYT</sequence>
<comment type="caution">
    <text evidence="3">The sequence shown here is derived from an EMBL/GenBank/DDBJ whole genome shotgun (WGS) entry which is preliminary data.</text>
</comment>
<feature type="non-terminal residue" evidence="3">
    <location>
        <position position="208"/>
    </location>
</feature>
<keyword evidence="4" id="KW-1185">Reference proteome</keyword>
<evidence type="ECO:0000256" key="1">
    <source>
        <dbReference type="SAM" id="Coils"/>
    </source>
</evidence>
<feature type="coiled-coil region" evidence="1">
    <location>
        <begin position="155"/>
        <end position="189"/>
    </location>
</feature>
<dbReference type="EMBL" id="JACVVK020000043">
    <property type="protein sequence ID" value="KAK7499561.1"/>
    <property type="molecule type" value="Genomic_DNA"/>
</dbReference>
<feature type="chain" id="PRO_5044766428" evidence="2">
    <location>
        <begin position="25"/>
        <end position="208"/>
    </location>
</feature>